<dbReference type="InterPro" id="IPR025676">
    <property type="entry name" value="Clr5_dom"/>
</dbReference>
<gene>
    <name evidence="2" type="ORF">MKZ38_004065</name>
</gene>
<protein>
    <recommendedName>
        <fullName evidence="1">Clr5 domain-containing protein</fullName>
    </recommendedName>
</protein>
<dbReference type="PANTHER" id="PTHR38788:SF3">
    <property type="entry name" value="CLR5 DOMAIN-CONTAINING PROTEIN"/>
    <property type="match status" value="1"/>
</dbReference>
<dbReference type="EMBL" id="JAKWBI020000023">
    <property type="protein sequence ID" value="KAJ2905817.1"/>
    <property type="molecule type" value="Genomic_DNA"/>
</dbReference>
<comment type="caution">
    <text evidence="2">The sequence shown here is derived from an EMBL/GenBank/DDBJ whole genome shotgun (WGS) entry which is preliminary data.</text>
</comment>
<dbReference type="PANTHER" id="PTHR38788">
    <property type="entry name" value="CLR5 DOMAIN-CONTAINING PROTEIN"/>
    <property type="match status" value="1"/>
</dbReference>
<sequence>MARSAKGSPTMGRRGSKGIHAPEVWEQYKPIIFQLRQERKTLPQIVTIMANTHGFKASEKMYKTRFRQWDLRKNVTVPLLRTLMRYRVTSYGSRHRTRFYLDNKYVDVEAELRKRGEPVYDAGNHDQPWELPTLPHGVTVVYPTDLSLAETLPPQEITDSKNTILSMFRELISNSYRYDQLVLDHWILTRGRAGTGFVNRLKDCSRYFQDGLGKFMLSAAIDELEAQLRDPTRLGPLHTFRLVFGGSRWSDFGVTAMIWRVMATQTSARIQPGNPLYQLRCICETLYETLGLIGLQAFLELLDSCAEEAVREMEKSYGQDHPYVLEAWLYAVRYAGVEPSKLQDLLPLVDVKLGEVARGSSQEVALKEFRCDLATALKLPPQKCEEYVEELLRAVKAKECTNKELRQSGVTLALAHSRVWDLKKKDNSRPWEREDDSGHLKEAIDHLSKALSINWSGGVKSQARVVSWIHVLAKWRRELGDSTGAAEVERRRDEILNMAIGKNIQFVPLEGVGSQIKDDAS</sequence>
<evidence type="ECO:0000259" key="1">
    <source>
        <dbReference type="Pfam" id="PF14420"/>
    </source>
</evidence>
<dbReference type="Pfam" id="PF14420">
    <property type="entry name" value="Clr5"/>
    <property type="match status" value="1"/>
</dbReference>
<organism evidence="2 3">
    <name type="scientific">Zalerion maritima</name>
    <dbReference type="NCBI Taxonomy" id="339359"/>
    <lineage>
        <taxon>Eukaryota</taxon>
        <taxon>Fungi</taxon>
        <taxon>Dikarya</taxon>
        <taxon>Ascomycota</taxon>
        <taxon>Pezizomycotina</taxon>
        <taxon>Sordariomycetes</taxon>
        <taxon>Lulworthiomycetidae</taxon>
        <taxon>Lulworthiales</taxon>
        <taxon>Lulworthiaceae</taxon>
        <taxon>Zalerion</taxon>
    </lineage>
</organism>
<dbReference type="Proteomes" id="UP001201980">
    <property type="component" value="Unassembled WGS sequence"/>
</dbReference>
<evidence type="ECO:0000313" key="2">
    <source>
        <dbReference type="EMBL" id="KAJ2905817.1"/>
    </source>
</evidence>
<evidence type="ECO:0000313" key="3">
    <source>
        <dbReference type="Proteomes" id="UP001201980"/>
    </source>
</evidence>
<keyword evidence="3" id="KW-1185">Reference proteome</keyword>
<accession>A0AAD5WV29</accession>
<proteinExistence type="predicted"/>
<name>A0AAD5WV29_9PEZI</name>
<reference evidence="2" key="1">
    <citation type="submission" date="2022-07" db="EMBL/GenBank/DDBJ databases">
        <title>Draft genome sequence of Zalerion maritima ATCC 34329, a (micro)plastics degrading marine fungus.</title>
        <authorList>
            <person name="Paco A."/>
            <person name="Goncalves M.F.M."/>
            <person name="Rocha-Santos T.A.P."/>
            <person name="Alves A."/>
        </authorList>
    </citation>
    <scope>NUCLEOTIDE SEQUENCE</scope>
    <source>
        <strain evidence="2">ATCC 34329</strain>
    </source>
</reference>
<dbReference type="AlphaFoldDB" id="A0AAD5WV29"/>
<feature type="domain" description="Clr5" evidence="1">
    <location>
        <begin position="22"/>
        <end position="73"/>
    </location>
</feature>